<keyword evidence="4" id="KW-1185">Reference proteome</keyword>
<sequence length="361" mass="38119">MLRPALATCCVALLAVSCMSEETCPDRAPDSRPASTPTAWVEASAPQDVSLLQAAARVVLAGDRQAVIRPLFRARITRFHVQAGDRVRAGQPIVDVVMPEVVIAAAGYRGALLRGAAHNARRDKLTGLRNEGLVAERDVFDVATRAAEVEQQALTAAATLRAAGLDPSQARELLQKPEVTLTSAVDGVVRELNGRLGEVIEGQGPPIASVVGEGVPRVEARFLQAPPARATLRFHAVDGSVWPLRPEPLARTVEADDGAIVMWFQVEGDRLAAPGLRGTVEAFSDEPGVVQVPAGALRRRDDALIVYRRRDGQVAAVAVELLMASGASALVRAVDPTQLSAGERIAEDALAYERAQAGAGA</sequence>
<comment type="caution">
    <text evidence="3">The sequence shown here is derived from an EMBL/GenBank/DDBJ whole genome shotgun (WGS) entry which is preliminary data.</text>
</comment>
<feature type="chain" id="PRO_5046664571" evidence="2">
    <location>
        <begin position="21"/>
        <end position="361"/>
    </location>
</feature>
<dbReference type="InterPro" id="IPR051909">
    <property type="entry name" value="MFP_Cation_Efflux"/>
</dbReference>
<dbReference type="PROSITE" id="PS51257">
    <property type="entry name" value="PROKAR_LIPOPROTEIN"/>
    <property type="match status" value="1"/>
</dbReference>
<dbReference type="EMBL" id="JAQNDL010000001">
    <property type="protein sequence ID" value="MDC0716445.1"/>
    <property type="molecule type" value="Genomic_DNA"/>
</dbReference>
<dbReference type="Gene3D" id="2.40.50.100">
    <property type="match status" value="1"/>
</dbReference>
<dbReference type="RefSeq" id="WP_272084917.1">
    <property type="nucleotide sequence ID" value="NZ_JAQNDL010000001.1"/>
</dbReference>
<name>A0ABT5DS35_9BACT</name>
<dbReference type="Gene3D" id="1.10.287.470">
    <property type="entry name" value="Helix hairpin bin"/>
    <property type="match status" value="1"/>
</dbReference>
<evidence type="ECO:0000313" key="3">
    <source>
        <dbReference type="EMBL" id="MDC0716445.1"/>
    </source>
</evidence>
<accession>A0ABT5DS35</accession>
<evidence type="ECO:0000256" key="1">
    <source>
        <dbReference type="ARBA" id="ARBA00022448"/>
    </source>
</evidence>
<gene>
    <name evidence="3" type="ORF">POL25_06060</name>
</gene>
<dbReference type="Proteomes" id="UP001221686">
    <property type="component" value="Unassembled WGS sequence"/>
</dbReference>
<keyword evidence="2" id="KW-0732">Signal</keyword>
<proteinExistence type="predicted"/>
<evidence type="ECO:0000256" key="2">
    <source>
        <dbReference type="SAM" id="SignalP"/>
    </source>
</evidence>
<feature type="signal peptide" evidence="2">
    <location>
        <begin position="1"/>
        <end position="20"/>
    </location>
</feature>
<organism evidence="3 4">
    <name type="scientific">Nannocystis bainbridge</name>
    <dbReference type="NCBI Taxonomy" id="2995303"/>
    <lineage>
        <taxon>Bacteria</taxon>
        <taxon>Pseudomonadati</taxon>
        <taxon>Myxococcota</taxon>
        <taxon>Polyangia</taxon>
        <taxon>Nannocystales</taxon>
        <taxon>Nannocystaceae</taxon>
        <taxon>Nannocystis</taxon>
    </lineage>
</organism>
<keyword evidence="1" id="KW-0813">Transport</keyword>
<dbReference type="PANTHER" id="PTHR30097">
    <property type="entry name" value="CATION EFFLUX SYSTEM PROTEIN CUSB"/>
    <property type="match status" value="1"/>
</dbReference>
<dbReference type="PANTHER" id="PTHR30097:SF4">
    <property type="entry name" value="SLR6042 PROTEIN"/>
    <property type="match status" value="1"/>
</dbReference>
<evidence type="ECO:0000313" key="4">
    <source>
        <dbReference type="Proteomes" id="UP001221686"/>
    </source>
</evidence>
<protein>
    <submittedName>
        <fullName evidence="3">Efflux RND transporter periplasmic adaptor subunit</fullName>
    </submittedName>
</protein>
<reference evidence="3 4" key="1">
    <citation type="submission" date="2022-11" db="EMBL/GenBank/DDBJ databases">
        <title>Minimal conservation of predation-associated metabolite biosynthetic gene clusters underscores biosynthetic potential of Myxococcota including descriptions for ten novel species: Archangium lansinium sp. nov., Myxococcus landrumus sp. nov., Nannocystis bai.</title>
        <authorList>
            <person name="Ahearne A."/>
            <person name="Stevens C."/>
            <person name="Dowd S."/>
        </authorList>
    </citation>
    <scope>NUCLEOTIDE SEQUENCE [LARGE SCALE GENOMIC DNA]</scope>
    <source>
        <strain evidence="3 4">BB15-2</strain>
    </source>
</reference>